<protein>
    <submittedName>
        <fullName evidence="1">Uncharacterized protein</fullName>
    </submittedName>
</protein>
<reference evidence="1 2" key="1">
    <citation type="submission" date="2016-03" db="EMBL/GenBank/DDBJ databases">
        <title>Choanephora cucurbitarum.</title>
        <authorList>
            <person name="Min B."/>
            <person name="Park H."/>
            <person name="Park J.-H."/>
            <person name="Shin H.-D."/>
            <person name="Choi I.-G."/>
        </authorList>
    </citation>
    <scope>NUCLEOTIDE SEQUENCE [LARGE SCALE GENOMIC DNA]</scope>
    <source>
        <strain evidence="1 2">KUS-F28377</strain>
    </source>
</reference>
<sequence>MLSLFRQKDNGLTASALRYHLGFFNSIPSVPSFVLLESSSRSHPLYSHTLAPSPIPRAFDHITVELDLSCLPISLL</sequence>
<accession>A0A1C7NFT2</accession>
<gene>
    <name evidence="1" type="ORF">A0J61_04525</name>
</gene>
<evidence type="ECO:0000313" key="1">
    <source>
        <dbReference type="EMBL" id="OBZ87416.1"/>
    </source>
</evidence>
<dbReference type="AlphaFoldDB" id="A0A1C7NFT2"/>
<proteinExistence type="predicted"/>
<organism evidence="1 2">
    <name type="scientific">Choanephora cucurbitarum</name>
    <dbReference type="NCBI Taxonomy" id="101091"/>
    <lineage>
        <taxon>Eukaryota</taxon>
        <taxon>Fungi</taxon>
        <taxon>Fungi incertae sedis</taxon>
        <taxon>Mucoromycota</taxon>
        <taxon>Mucoromycotina</taxon>
        <taxon>Mucoromycetes</taxon>
        <taxon>Mucorales</taxon>
        <taxon>Mucorineae</taxon>
        <taxon>Choanephoraceae</taxon>
        <taxon>Choanephoroideae</taxon>
        <taxon>Choanephora</taxon>
    </lineage>
</organism>
<dbReference type="InParanoid" id="A0A1C7NFT2"/>
<evidence type="ECO:0000313" key="2">
    <source>
        <dbReference type="Proteomes" id="UP000093000"/>
    </source>
</evidence>
<name>A0A1C7NFT2_9FUNG</name>
<dbReference type="EMBL" id="LUGH01000224">
    <property type="protein sequence ID" value="OBZ87416.1"/>
    <property type="molecule type" value="Genomic_DNA"/>
</dbReference>
<comment type="caution">
    <text evidence="1">The sequence shown here is derived from an EMBL/GenBank/DDBJ whole genome shotgun (WGS) entry which is preliminary data.</text>
</comment>
<dbReference type="Proteomes" id="UP000093000">
    <property type="component" value="Unassembled WGS sequence"/>
</dbReference>
<keyword evidence="2" id="KW-1185">Reference proteome</keyword>